<dbReference type="InterPro" id="IPR013088">
    <property type="entry name" value="Znf_NHR/GATA"/>
</dbReference>
<proteinExistence type="inferred from homology"/>
<dbReference type="InterPro" id="IPR005584">
    <property type="entry name" value="DNA_gyrase_inhibitor_YacG"/>
</dbReference>
<feature type="binding site" evidence="3">
    <location>
        <position position="18"/>
    </location>
    <ligand>
        <name>Zn(2+)</name>
        <dbReference type="ChEBI" id="CHEBI:29105"/>
    </ligand>
</feature>
<dbReference type="HAMAP" id="MF_00649">
    <property type="entry name" value="DNA_gyrase_inhibitor_YacG"/>
    <property type="match status" value="1"/>
</dbReference>
<dbReference type="Pfam" id="PF03884">
    <property type="entry name" value="YacG"/>
    <property type="match status" value="1"/>
</dbReference>
<dbReference type="Proteomes" id="UP000244077">
    <property type="component" value="Unassembled WGS sequence"/>
</dbReference>
<dbReference type="RefSeq" id="WP_107814724.1">
    <property type="nucleotide sequence ID" value="NZ_QAOH01000001.1"/>
</dbReference>
<dbReference type="SUPFAM" id="SSF57716">
    <property type="entry name" value="Glucocorticoid receptor-like (DNA-binding domain)"/>
    <property type="match status" value="1"/>
</dbReference>
<evidence type="ECO:0000256" key="1">
    <source>
        <dbReference type="ARBA" id="ARBA00022723"/>
    </source>
</evidence>
<organism evidence="4 5">
    <name type="scientific">Celeribacter persicus</name>
    <dbReference type="NCBI Taxonomy" id="1651082"/>
    <lineage>
        <taxon>Bacteria</taxon>
        <taxon>Pseudomonadati</taxon>
        <taxon>Pseudomonadota</taxon>
        <taxon>Alphaproteobacteria</taxon>
        <taxon>Rhodobacterales</taxon>
        <taxon>Roseobacteraceae</taxon>
        <taxon>Celeribacter</taxon>
    </lineage>
</organism>
<comment type="caution">
    <text evidence="4">The sequence shown here is derived from an EMBL/GenBank/DDBJ whole genome shotgun (WGS) entry which is preliminary data.</text>
</comment>
<dbReference type="OrthoDB" id="9809663at2"/>
<dbReference type="PANTHER" id="PTHR36150">
    <property type="entry name" value="DNA GYRASE INHIBITOR YACG"/>
    <property type="match status" value="1"/>
</dbReference>
<keyword evidence="1 3" id="KW-0479">Metal-binding</keyword>
<evidence type="ECO:0000256" key="2">
    <source>
        <dbReference type="ARBA" id="ARBA00022833"/>
    </source>
</evidence>
<gene>
    <name evidence="3" type="primary">yacG</name>
    <name evidence="4" type="ORF">C8N42_101256</name>
</gene>
<dbReference type="PANTHER" id="PTHR36150:SF1">
    <property type="entry name" value="DNA GYRASE INHIBITOR YACG"/>
    <property type="match status" value="1"/>
</dbReference>
<sequence length="68" mass="7694">MSCPICGAESVQKYRPFCSKRCADIDLAKWMNGSYAVPSMREEDPEEIAEALEEALREEFGNEAKKPH</sequence>
<name>A0A2T5HVW2_9RHOB</name>
<accession>A0A2T5HVW2</accession>
<protein>
    <recommendedName>
        <fullName evidence="3">DNA gyrase inhibitor YacG</fullName>
    </recommendedName>
</protein>
<comment type="subunit">
    <text evidence="3">Interacts with GyrB.</text>
</comment>
<evidence type="ECO:0000313" key="5">
    <source>
        <dbReference type="Proteomes" id="UP000244077"/>
    </source>
</evidence>
<feature type="binding site" evidence="3">
    <location>
        <position position="6"/>
    </location>
    <ligand>
        <name>Zn(2+)</name>
        <dbReference type="ChEBI" id="CHEBI:29105"/>
    </ligand>
</feature>
<dbReference type="EMBL" id="QAOH01000001">
    <property type="protein sequence ID" value="PTQ75716.1"/>
    <property type="molecule type" value="Genomic_DNA"/>
</dbReference>
<dbReference type="GO" id="GO:0008270">
    <property type="term" value="F:zinc ion binding"/>
    <property type="evidence" value="ECO:0007669"/>
    <property type="project" value="UniProtKB-UniRule"/>
</dbReference>
<comment type="similarity">
    <text evidence="3">Belongs to the DNA gyrase inhibitor YacG family.</text>
</comment>
<comment type="cofactor">
    <cofactor evidence="3">
        <name>Zn(2+)</name>
        <dbReference type="ChEBI" id="CHEBI:29105"/>
    </cofactor>
    <text evidence="3">Binds 1 zinc ion.</text>
</comment>
<dbReference type="Gene3D" id="3.30.50.10">
    <property type="entry name" value="Erythroid Transcription Factor GATA-1, subunit A"/>
    <property type="match status" value="1"/>
</dbReference>
<feature type="binding site" evidence="3">
    <location>
        <position position="3"/>
    </location>
    <ligand>
        <name>Zn(2+)</name>
        <dbReference type="ChEBI" id="CHEBI:29105"/>
    </ligand>
</feature>
<evidence type="ECO:0000313" key="4">
    <source>
        <dbReference type="EMBL" id="PTQ75716.1"/>
    </source>
</evidence>
<keyword evidence="2 3" id="KW-0862">Zinc</keyword>
<comment type="function">
    <text evidence="3">Inhibits all the catalytic activities of DNA gyrase by preventing its interaction with DNA. Acts by binding directly to the C-terminal domain of GyrB, which probably disrupts DNA binding by the gyrase.</text>
</comment>
<dbReference type="AlphaFoldDB" id="A0A2T5HVW2"/>
<feature type="binding site" evidence="3">
    <location>
        <position position="22"/>
    </location>
    <ligand>
        <name>Zn(2+)</name>
        <dbReference type="ChEBI" id="CHEBI:29105"/>
    </ligand>
</feature>
<evidence type="ECO:0000256" key="3">
    <source>
        <dbReference type="HAMAP-Rule" id="MF_00649"/>
    </source>
</evidence>
<keyword evidence="5" id="KW-1185">Reference proteome</keyword>
<dbReference type="GO" id="GO:0006355">
    <property type="term" value="P:regulation of DNA-templated transcription"/>
    <property type="evidence" value="ECO:0007669"/>
    <property type="project" value="InterPro"/>
</dbReference>
<dbReference type="GO" id="GO:0008657">
    <property type="term" value="F:DNA topoisomerase type II (double strand cut, ATP-hydrolyzing) inhibitor activity"/>
    <property type="evidence" value="ECO:0007669"/>
    <property type="project" value="UniProtKB-UniRule"/>
</dbReference>
<reference evidence="4 5" key="1">
    <citation type="submission" date="2018-04" db="EMBL/GenBank/DDBJ databases">
        <title>Genomic Encyclopedia of Archaeal and Bacterial Type Strains, Phase II (KMG-II): from individual species to whole genera.</title>
        <authorList>
            <person name="Goeker M."/>
        </authorList>
    </citation>
    <scope>NUCLEOTIDE SEQUENCE [LARGE SCALE GENOMIC DNA]</scope>
    <source>
        <strain evidence="4 5">DSM 100434</strain>
    </source>
</reference>